<gene>
    <name evidence="2" type="ORF">OUZ56_018475</name>
</gene>
<feature type="compositionally biased region" description="Polar residues" evidence="1">
    <location>
        <begin position="98"/>
        <end position="117"/>
    </location>
</feature>
<accession>A0ABQ9Z8Y2</accession>
<organism evidence="2 3">
    <name type="scientific">Daphnia magna</name>
    <dbReference type="NCBI Taxonomy" id="35525"/>
    <lineage>
        <taxon>Eukaryota</taxon>
        <taxon>Metazoa</taxon>
        <taxon>Ecdysozoa</taxon>
        <taxon>Arthropoda</taxon>
        <taxon>Crustacea</taxon>
        <taxon>Branchiopoda</taxon>
        <taxon>Diplostraca</taxon>
        <taxon>Cladocera</taxon>
        <taxon>Anomopoda</taxon>
        <taxon>Daphniidae</taxon>
        <taxon>Daphnia</taxon>
    </lineage>
</organism>
<comment type="caution">
    <text evidence="2">The sequence shown here is derived from an EMBL/GenBank/DDBJ whole genome shotgun (WGS) entry which is preliminary data.</text>
</comment>
<feature type="region of interest" description="Disordered" evidence="1">
    <location>
        <begin position="59"/>
        <end position="83"/>
    </location>
</feature>
<protein>
    <submittedName>
        <fullName evidence="2">Uncharacterized protein</fullName>
    </submittedName>
</protein>
<evidence type="ECO:0000256" key="1">
    <source>
        <dbReference type="SAM" id="MobiDB-lite"/>
    </source>
</evidence>
<reference evidence="2 3" key="1">
    <citation type="journal article" date="2023" name="Nucleic Acids Res.">
        <title>The hologenome of Daphnia magna reveals possible DNA methylation and microbiome-mediated evolution of the host genome.</title>
        <authorList>
            <person name="Chaturvedi A."/>
            <person name="Li X."/>
            <person name="Dhandapani V."/>
            <person name="Marshall H."/>
            <person name="Kissane S."/>
            <person name="Cuenca-Cambronero M."/>
            <person name="Asole G."/>
            <person name="Calvet F."/>
            <person name="Ruiz-Romero M."/>
            <person name="Marangio P."/>
            <person name="Guigo R."/>
            <person name="Rago D."/>
            <person name="Mirbahai L."/>
            <person name="Eastwood N."/>
            <person name="Colbourne J.K."/>
            <person name="Zhou J."/>
            <person name="Mallon E."/>
            <person name="Orsini L."/>
        </authorList>
    </citation>
    <scope>NUCLEOTIDE SEQUENCE [LARGE SCALE GENOMIC DNA]</scope>
    <source>
        <strain evidence="2">LRV0_1</strain>
    </source>
</reference>
<name>A0ABQ9Z8Y2_9CRUS</name>
<feature type="region of interest" description="Disordered" evidence="1">
    <location>
        <begin position="96"/>
        <end position="117"/>
    </location>
</feature>
<evidence type="ECO:0000313" key="2">
    <source>
        <dbReference type="EMBL" id="KAK4009358.1"/>
    </source>
</evidence>
<sequence length="117" mass="13197">MGDFLGDEPRVNRVFENRGRALLLVGFRFLASIRAVARTKWEGVLNRVDDAKKKCPVPLDPWVRKNNPGRVMSHSRHQTQPLGALTPFRKFPIGYSLDANSPHRNPETICSSGKTDD</sequence>
<dbReference type="EMBL" id="JAOYFB010000003">
    <property type="protein sequence ID" value="KAK4009358.1"/>
    <property type="molecule type" value="Genomic_DNA"/>
</dbReference>
<evidence type="ECO:0000313" key="3">
    <source>
        <dbReference type="Proteomes" id="UP001234178"/>
    </source>
</evidence>
<keyword evidence="3" id="KW-1185">Reference proteome</keyword>
<proteinExistence type="predicted"/>
<dbReference type="Proteomes" id="UP001234178">
    <property type="component" value="Unassembled WGS sequence"/>
</dbReference>